<dbReference type="AlphaFoldDB" id="A0AAD7P0U0"/>
<comment type="caution">
    <text evidence="1">The sequence shown here is derived from an EMBL/GenBank/DDBJ whole genome shotgun (WGS) entry which is preliminary data.</text>
</comment>
<accession>A0AAD7P0U0</accession>
<protein>
    <submittedName>
        <fullName evidence="1">Uncharacterized protein</fullName>
    </submittedName>
</protein>
<proteinExistence type="predicted"/>
<keyword evidence="2" id="KW-1185">Reference proteome</keyword>
<dbReference type="Proteomes" id="UP001215598">
    <property type="component" value="Unassembled WGS sequence"/>
</dbReference>
<dbReference type="EMBL" id="JARKIB010000003">
    <property type="protein sequence ID" value="KAJ7783310.1"/>
    <property type="molecule type" value="Genomic_DNA"/>
</dbReference>
<sequence>MEPAMPTRLDAVGPDLLGVKLRLSGQVLSYDATTGLVLLWARDVAVLVDVSNCVSAWTGWSKEHLAAVITAGYLERAPADVRVPGLPKHFPLPAPKTDERVVLRALSVVARDVEADVWNEGCEVQHWRKMKGL</sequence>
<reference evidence="1" key="1">
    <citation type="submission" date="2023-03" db="EMBL/GenBank/DDBJ databases">
        <title>Massive genome expansion in bonnet fungi (Mycena s.s.) driven by repeated elements and novel gene families across ecological guilds.</title>
        <authorList>
            <consortium name="Lawrence Berkeley National Laboratory"/>
            <person name="Harder C.B."/>
            <person name="Miyauchi S."/>
            <person name="Viragh M."/>
            <person name="Kuo A."/>
            <person name="Thoen E."/>
            <person name="Andreopoulos B."/>
            <person name="Lu D."/>
            <person name="Skrede I."/>
            <person name="Drula E."/>
            <person name="Henrissat B."/>
            <person name="Morin E."/>
            <person name="Kohler A."/>
            <person name="Barry K."/>
            <person name="LaButti K."/>
            <person name="Morin E."/>
            <person name="Salamov A."/>
            <person name="Lipzen A."/>
            <person name="Mereny Z."/>
            <person name="Hegedus B."/>
            <person name="Baldrian P."/>
            <person name="Stursova M."/>
            <person name="Weitz H."/>
            <person name="Taylor A."/>
            <person name="Grigoriev I.V."/>
            <person name="Nagy L.G."/>
            <person name="Martin F."/>
            <person name="Kauserud H."/>
        </authorList>
    </citation>
    <scope>NUCLEOTIDE SEQUENCE</scope>
    <source>
        <strain evidence="1">CBHHK182m</strain>
    </source>
</reference>
<organism evidence="1 2">
    <name type="scientific">Mycena metata</name>
    <dbReference type="NCBI Taxonomy" id="1033252"/>
    <lineage>
        <taxon>Eukaryota</taxon>
        <taxon>Fungi</taxon>
        <taxon>Dikarya</taxon>
        <taxon>Basidiomycota</taxon>
        <taxon>Agaricomycotina</taxon>
        <taxon>Agaricomycetes</taxon>
        <taxon>Agaricomycetidae</taxon>
        <taxon>Agaricales</taxon>
        <taxon>Marasmiineae</taxon>
        <taxon>Mycenaceae</taxon>
        <taxon>Mycena</taxon>
    </lineage>
</organism>
<evidence type="ECO:0000313" key="2">
    <source>
        <dbReference type="Proteomes" id="UP001215598"/>
    </source>
</evidence>
<evidence type="ECO:0000313" key="1">
    <source>
        <dbReference type="EMBL" id="KAJ7783310.1"/>
    </source>
</evidence>
<name>A0AAD7P0U0_9AGAR</name>
<gene>
    <name evidence="1" type="ORF">B0H16DRAFT_1496283</name>
</gene>